<feature type="transmembrane region" description="Helical" evidence="6">
    <location>
        <begin position="366"/>
        <end position="388"/>
    </location>
</feature>
<dbReference type="PANTHER" id="PTHR42948:SF1">
    <property type="entry name" value="TRANSPORTER"/>
    <property type="match status" value="1"/>
</dbReference>
<evidence type="ECO:0000313" key="8">
    <source>
        <dbReference type="Proteomes" id="UP001484535"/>
    </source>
</evidence>
<feature type="transmembrane region" description="Helical" evidence="6">
    <location>
        <begin position="322"/>
        <end position="345"/>
    </location>
</feature>
<evidence type="ECO:0000256" key="6">
    <source>
        <dbReference type="SAM" id="Phobius"/>
    </source>
</evidence>
<feature type="transmembrane region" description="Helical" evidence="6">
    <location>
        <begin position="416"/>
        <end position="434"/>
    </location>
</feature>
<dbReference type="PROSITE" id="PS50267">
    <property type="entry name" value="NA_NEUROTRAN_SYMP_3"/>
    <property type="match status" value="1"/>
</dbReference>
<dbReference type="InterPro" id="IPR037272">
    <property type="entry name" value="SNS_sf"/>
</dbReference>
<dbReference type="SUPFAM" id="SSF161070">
    <property type="entry name" value="SNF-like"/>
    <property type="match status" value="1"/>
</dbReference>
<evidence type="ECO:0000256" key="3">
    <source>
        <dbReference type="ARBA" id="ARBA00022692"/>
    </source>
</evidence>
<name>A0ABV0CU51_9SPHN</name>
<feature type="transmembrane region" description="Helical" evidence="6">
    <location>
        <begin position="17"/>
        <end position="34"/>
    </location>
</feature>
<feature type="transmembrane region" description="Helical" evidence="6">
    <location>
        <begin position="46"/>
        <end position="65"/>
    </location>
</feature>
<reference evidence="7 8" key="1">
    <citation type="submission" date="2024-05" db="EMBL/GenBank/DDBJ databases">
        <authorList>
            <person name="Park S."/>
        </authorList>
    </citation>
    <scope>NUCLEOTIDE SEQUENCE [LARGE SCALE GENOMIC DNA]</scope>
    <source>
        <strain evidence="7 8">DGU5</strain>
    </source>
</reference>
<dbReference type="InterPro" id="IPR000175">
    <property type="entry name" value="Na/ntran_symport"/>
</dbReference>
<sequence length="478" mass="49014">MVGSGAVAANDGWSSRTAFLMAAIGAAVGLGNIWRFPTLAGENGGGAFVLVYVVCVALIGMPMVLTEVLLGRAGGGHADAVGSVADVAERSGRSRKWGAFGLIEVIAAFFILSFYSVVAGWVLNYVFLSGGDVLSVVLAGNPLSPAFVGQSQAEVTGMMGTLFSSPGRMIALHSLFMAVTLGIVMLGVGGGIEKAATWLMPAFFVLLVLITIYGAFAGSFAEAVVFLFTPNFSALTPLAVNEALGQAFFSLSLGSAALITYGSYVPARVSLGSTAAMIAAADTGVALLAGLMIFPIVFAAGLDPAAGPALIFQSLPVAFQGMPGGALVGLAFFLLIFFAALTSSISLLEGPTAFAMSAFKLRRGPAAILVAVLAFAIGIACALGYNVWSDVRPLAFWSVFENTNILDSIDGVTGKLMLPLAGLGLAVFTGWRADRRLVEAESGLSGATFVLWRGLVAWLAPVAVGLILLFGLFPGLLG</sequence>
<evidence type="ECO:0000256" key="2">
    <source>
        <dbReference type="ARBA" id="ARBA00022448"/>
    </source>
</evidence>
<comment type="caution">
    <text evidence="7">The sequence shown here is derived from an EMBL/GenBank/DDBJ whole genome shotgun (WGS) entry which is preliminary data.</text>
</comment>
<dbReference type="CDD" id="cd10336">
    <property type="entry name" value="SLC6sbd_Tyt1-Like"/>
    <property type="match status" value="1"/>
</dbReference>
<dbReference type="PRINTS" id="PR00176">
    <property type="entry name" value="NANEUSMPORT"/>
</dbReference>
<feature type="transmembrane region" description="Helical" evidence="6">
    <location>
        <begin position="455"/>
        <end position="477"/>
    </location>
</feature>
<dbReference type="Proteomes" id="UP001484535">
    <property type="component" value="Unassembled WGS sequence"/>
</dbReference>
<dbReference type="PANTHER" id="PTHR42948">
    <property type="entry name" value="TRANSPORTER"/>
    <property type="match status" value="1"/>
</dbReference>
<feature type="transmembrane region" description="Helical" evidence="6">
    <location>
        <begin position="170"/>
        <end position="192"/>
    </location>
</feature>
<keyword evidence="5 6" id="KW-0472">Membrane</keyword>
<proteinExistence type="predicted"/>
<keyword evidence="3 6" id="KW-0812">Transmembrane</keyword>
<comment type="subcellular location">
    <subcellularLocation>
        <location evidence="1">Membrane</location>
        <topology evidence="1">Multi-pass membrane protein</topology>
    </subcellularLocation>
</comment>
<evidence type="ECO:0000313" key="7">
    <source>
        <dbReference type="EMBL" id="MEN7536394.1"/>
    </source>
</evidence>
<dbReference type="NCBIfam" id="NF037979">
    <property type="entry name" value="Na_transp"/>
    <property type="match status" value="1"/>
</dbReference>
<dbReference type="EMBL" id="JBDLBR010000001">
    <property type="protein sequence ID" value="MEN7536394.1"/>
    <property type="molecule type" value="Genomic_DNA"/>
</dbReference>
<keyword evidence="2" id="KW-0813">Transport</keyword>
<dbReference type="Pfam" id="PF00209">
    <property type="entry name" value="SNF"/>
    <property type="match status" value="2"/>
</dbReference>
<evidence type="ECO:0000256" key="5">
    <source>
        <dbReference type="ARBA" id="ARBA00023136"/>
    </source>
</evidence>
<organism evidence="7 8">
    <name type="scientific">Aurantiacibacter flavus</name>
    <dbReference type="NCBI Taxonomy" id="3145232"/>
    <lineage>
        <taxon>Bacteria</taxon>
        <taxon>Pseudomonadati</taxon>
        <taxon>Pseudomonadota</taxon>
        <taxon>Alphaproteobacteria</taxon>
        <taxon>Sphingomonadales</taxon>
        <taxon>Erythrobacteraceae</taxon>
        <taxon>Aurantiacibacter</taxon>
    </lineage>
</organism>
<accession>A0ABV0CU51</accession>
<gene>
    <name evidence="7" type="ORF">ABDJ38_04330</name>
</gene>
<feature type="transmembrane region" description="Helical" evidence="6">
    <location>
        <begin position="204"/>
        <end position="228"/>
    </location>
</feature>
<keyword evidence="4 6" id="KW-1133">Transmembrane helix</keyword>
<dbReference type="InterPro" id="IPR047218">
    <property type="entry name" value="YocR/YhdH-like"/>
</dbReference>
<feature type="transmembrane region" description="Helical" evidence="6">
    <location>
        <begin position="248"/>
        <end position="267"/>
    </location>
</feature>
<dbReference type="RefSeq" id="WP_346783829.1">
    <property type="nucleotide sequence ID" value="NZ_JBDLBR010000001.1"/>
</dbReference>
<evidence type="ECO:0000256" key="4">
    <source>
        <dbReference type="ARBA" id="ARBA00022989"/>
    </source>
</evidence>
<feature type="transmembrane region" description="Helical" evidence="6">
    <location>
        <begin position="279"/>
        <end position="302"/>
    </location>
</feature>
<keyword evidence="8" id="KW-1185">Reference proteome</keyword>
<evidence type="ECO:0000256" key="1">
    <source>
        <dbReference type="ARBA" id="ARBA00004141"/>
    </source>
</evidence>
<feature type="transmembrane region" description="Helical" evidence="6">
    <location>
        <begin position="99"/>
        <end position="123"/>
    </location>
</feature>
<protein>
    <submittedName>
        <fullName evidence="7">Sodium-dependent transporter</fullName>
    </submittedName>
</protein>